<dbReference type="OrthoDB" id="260824at2759"/>
<dbReference type="SUPFAM" id="SSF88697">
    <property type="entry name" value="PUA domain-like"/>
    <property type="match status" value="1"/>
</dbReference>
<keyword evidence="7" id="KW-1185">Reference proteome</keyword>
<dbReference type="InterPro" id="IPR015947">
    <property type="entry name" value="PUA-like_sf"/>
</dbReference>
<feature type="domain" description="SAM-dependent MTase RsmB/NOP-type" evidence="6">
    <location>
        <begin position="145"/>
        <end position="462"/>
    </location>
</feature>
<reference evidence="8" key="1">
    <citation type="submission" date="2025-08" db="UniProtKB">
        <authorList>
            <consortium name="RefSeq"/>
        </authorList>
    </citation>
    <scope>IDENTIFICATION</scope>
    <source>
        <strain evidence="8">USDA-PBARC FA_bdor</strain>
        <tissue evidence="8">Whole organism</tissue>
    </source>
</reference>
<dbReference type="RefSeq" id="XP_011307309.1">
    <property type="nucleotide sequence ID" value="XM_011309007.1"/>
</dbReference>
<dbReference type="CDD" id="cd21150">
    <property type="entry name" value="PUA_NSun6-like"/>
    <property type="match status" value="1"/>
</dbReference>
<dbReference type="KEGG" id="fas:105269038"/>
<dbReference type="PROSITE" id="PS51686">
    <property type="entry name" value="SAM_MT_RSMB_NOP"/>
    <property type="match status" value="1"/>
</dbReference>
<dbReference type="GO" id="GO:0008173">
    <property type="term" value="F:RNA methyltransferase activity"/>
    <property type="evidence" value="ECO:0007669"/>
    <property type="project" value="InterPro"/>
</dbReference>
<keyword evidence="3 5" id="KW-0949">S-adenosyl-L-methionine</keyword>
<feature type="binding site" evidence="5">
    <location>
        <begin position="252"/>
        <end position="258"/>
    </location>
    <ligand>
        <name>S-adenosyl-L-methionine</name>
        <dbReference type="ChEBI" id="CHEBI:59789"/>
    </ligand>
</feature>
<proteinExistence type="inferred from homology"/>
<sequence length="463" mass="51462">MPVENEKSFFKFSQEIERELKNDLKKIQISGEHISDEISEEKYRELIHWLETTPKNTVLRITPPINNSDELIRILRNSRAKEIDDYDFSIFLRIPELIVVSRKNNSEVDNNSGIILQSKEVIVDALCGSAVLRGAPVFAPGVMGLTSGSKIGDVVSVFADVSGACKKGFTREFLHPKKYLGNGILLQNRSSIFLDGESGTGVAVNMIETISGVPQISEEEIPRGFGLFQNFPSIICTRILDPSPGESVLDLCAAPGNKTTHISFLMNNRGILIALEKVKSKIEKLTNQCHDFNCRNVRIFCFDSTKSVDESQVELKKIESGPPFSRGVFDRILLDGPCSVLGKRPQIFNKINHKELKSFVPLQRKLFSAAVELLKVGGILVYSTCTVTISENEGIVAWALKTFPNLELTSAREKYETFELDNFTVSPGYSVDGLTPDNALKVLRFGPGSDCVGFFIASFKKKR</sequence>
<dbReference type="InterPro" id="IPR049560">
    <property type="entry name" value="MeTrfase_RsmB-F_NOP2_cat"/>
</dbReference>
<dbReference type="PANTHER" id="PTHR22807">
    <property type="entry name" value="NOP2 YEAST -RELATED NOL1/NOP2/FMU SUN DOMAIN-CONTAINING"/>
    <property type="match status" value="1"/>
</dbReference>
<dbReference type="Proteomes" id="UP000694866">
    <property type="component" value="Unplaced"/>
</dbReference>
<dbReference type="SUPFAM" id="SSF53335">
    <property type="entry name" value="S-adenosyl-L-methionine-dependent methyltransferases"/>
    <property type="match status" value="1"/>
</dbReference>
<feature type="binding site" evidence="5">
    <location>
        <position position="303"/>
    </location>
    <ligand>
        <name>S-adenosyl-L-methionine</name>
        <dbReference type="ChEBI" id="CHEBI:59789"/>
    </ligand>
</feature>
<dbReference type="Gene3D" id="3.40.50.150">
    <property type="entry name" value="Vaccinia Virus protein VP39"/>
    <property type="match status" value="1"/>
</dbReference>
<keyword evidence="2 5" id="KW-0808">Transferase</keyword>
<dbReference type="CDD" id="cd02440">
    <property type="entry name" value="AdoMet_MTases"/>
    <property type="match status" value="1"/>
</dbReference>
<feature type="active site" description="Nucleophile" evidence="5">
    <location>
        <position position="385"/>
    </location>
</feature>
<dbReference type="PANTHER" id="PTHR22807:SF34">
    <property type="entry name" value="TRNA (CYTOSINE(72)-C(5))-METHYLTRANSFERASE NSUN6"/>
    <property type="match status" value="1"/>
</dbReference>
<comment type="similarity">
    <text evidence="5">Belongs to the class I-like SAM-binding methyltransferase superfamily. RsmB/NOP family.</text>
</comment>
<dbReference type="Gene3D" id="2.30.130.10">
    <property type="entry name" value="PUA domain"/>
    <property type="match status" value="1"/>
</dbReference>
<evidence type="ECO:0000256" key="1">
    <source>
        <dbReference type="ARBA" id="ARBA00022603"/>
    </source>
</evidence>
<dbReference type="Pfam" id="PF01189">
    <property type="entry name" value="Methyltr_RsmB-F"/>
    <property type="match status" value="1"/>
</dbReference>
<evidence type="ECO:0000256" key="5">
    <source>
        <dbReference type="PROSITE-ProRule" id="PRU01023"/>
    </source>
</evidence>
<dbReference type="InterPro" id="IPR036974">
    <property type="entry name" value="PUA_sf"/>
</dbReference>
<protein>
    <submittedName>
        <fullName evidence="8">Methyltransferase NSUN6</fullName>
    </submittedName>
</protein>
<organism evidence="7 8">
    <name type="scientific">Fopius arisanus</name>
    <dbReference type="NCBI Taxonomy" id="64838"/>
    <lineage>
        <taxon>Eukaryota</taxon>
        <taxon>Metazoa</taxon>
        <taxon>Ecdysozoa</taxon>
        <taxon>Arthropoda</taxon>
        <taxon>Hexapoda</taxon>
        <taxon>Insecta</taxon>
        <taxon>Pterygota</taxon>
        <taxon>Neoptera</taxon>
        <taxon>Endopterygota</taxon>
        <taxon>Hymenoptera</taxon>
        <taxon>Apocrita</taxon>
        <taxon>Ichneumonoidea</taxon>
        <taxon>Braconidae</taxon>
        <taxon>Opiinae</taxon>
        <taxon>Fopius</taxon>
    </lineage>
</organism>
<dbReference type="PROSITE" id="PS50890">
    <property type="entry name" value="PUA"/>
    <property type="match status" value="1"/>
</dbReference>
<accession>A0A9R1TBV3</accession>
<evidence type="ECO:0000313" key="8">
    <source>
        <dbReference type="RefSeq" id="XP_011307309.1"/>
    </source>
</evidence>
<evidence type="ECO:0000256" key="2">
    <source>
        <dbReference type="ARBA" id="ARBA00022679"/>
    </source>
</evidence>
<feature type="binding site" evidence="5">
    <location>
        <position position="335"/>
    </location>
    <ligand>
        <name>S-adenosyl-L-methionine</name>
        <dbReference type="ChEBI" id="CHEBI:59789"/>
    </ligand>
</feature>
<dbReference type="InterPro" id="IPR001678">
    <property type="entry name" value="MeTrfase_RsmB-F_NOP2_dom"/>
</dbReference>
<feature type="binding site" evidence="5">
    <location>
        <position position="276"/>
    </location>
    <ligand>
        <name>S-adenosyl-L-methionine</name>
        <dbReference type="ChEBI" id="CHEBI:59789"/>
    </ligand>
</feature>
<dbReference type="GeneID" id="105269038"/>
<name>A0A9R1TBV3_9HYME</name>
<evidence type="ECO:0000256" key="3">
    <source>
        <dbReference type="ARBA" id="ARBA00022691"/>
    </source>
</evidence>
<keyword evidence="4 5" id="KW-0694">RNA-binding</keyword>
<keyword evidence="1 5" id="KW-0489">Methyltransferase</keyword>
<evidence type="ECO:0000256" key="4">
    <source>
        <dbReference type="ARBA" id="ARBA00022884"/>
    </source>
</evidence>
<dbReference type="InterPro" id="IPR029063">
    <property type="entry name" value="SAM-dependent_MTases_sf"/>
</dbReference>
<dbReference type="AlphaFoldDB" id="A0A9R1TBV3"/>
<evidence type="ECO:0000313" key="7">
    <source>
        <dbReference type="Proteomes" id="UP000694866"/>
    </source>
</evidence>
<evidence type="ECO:0000259" key="6">
    <source>
        <dbReference type="PROSITE" id="PS51686"/>
    </source>
</evidence>
<dbReference type="PRINTS" id="PR02008">
    <property type="entry name" value="RCMTFAMILY"/>
</dbReference>
<dbReference type="GO" id="GO:0001510">
    <property type="term" value="P:RNA methylation"/>
    <property type="evidence" value="ECO:0007669"/>
    <property type="project" value="InterPro"/>
</dbReference>
<dbReference type="GO" id="GO:0003723">
    <property type="term" value="F:RNA binding"/>
    <property type="evidence" value="ECO:0007669"/>
    <property type="project" value="UniProtKB-UniRule"/>
</dbReference>
<dbReference type="InterPro" id="IPR023267">
    <property type="entry name" value="RCMT"/>
</dbReference>
<gene>
    <name evidence="8" type="primary">LOC105269038</name>
</gene>